<keyword evidence="3" id="KW-0346">Stress response</keyword>
<keyword evidence="1" id="KW-0732">Signal</keyword>
<gene>
    <name evidence="3" type="ORF">Ga0061067_10938</name>
</gene>
<dbReference type="Proteomes" id="UP000183900">
    <property type="component" value="Unassembled WGS sequence"/>
</dbReference>
<accession>A0A0K6I4X8</accession>
<name>A0A0K6I4X8_9HYPH</name>
<dbReference type="PANTHER" id="PTHR35535:SF1">
    <property type="entry name" value="HEAT SHOCK PROTEIN HSLJ"/>
    <property type="match status" value="1"/>
</dbReference>
<dbReference type="Pfam" id="PF03724">
    <property type="entry name" value="META"/>
    <property type="match status" value="1"/>
</dbReference>
<dbReference type="AlphaFoldDB" id="A0A0K6I4X8"/>
<evidence type="ECO:0000313" key="4">
    <source>
        <dbReference type="Proteomes" id="UP000183900"/>
    </source>
</evidence>
<dbReference type="Gene3D" id="2.40.128.270">
    <property type="match status" value="1"/>
</dbReference>
<keyword evidence="4" id="KW-1185">Reference proteome</keyword>
<dbReference type="PANTHER" id="PTHR35535">
    <property type="entry name" value="HEAT SHOCK PROTEIN HSLJ"/>
    <property type="match status" value="1"/>
</dbReference>
<dbReference type="InterPro" id="IPR053147">
    <property type="entry name" value="Hsp_HslJ-like"/>
</dbReference>
<organism evidence="3 4">
    <name type="scientific">Pannonibacter indicus</name>
    <dbReference type="NCBI Taxonomy" id="466044"/>
    <lineage>
        <taxon>Bacteria</taxon>
        <taxon>Pseudomonadati</taxon>
        <taxon>Pseudomonadota</taxon>
        <taxon>Alphaproteobacteria</taxon>
        <taxon>Hyphomicrobiales</taxon>
        <taxon>Stappiaceae</taxon>
        <taxon>Pannonibacter</taxon>
    </lineage>
</organism>
<reference evidence="4" key="1">
    <citation type="submission" date="2015-08" db="EMBL/GenBank/DDBJ databases">
        <authorList>
            <person name="Varghese N."/>
        </authorList>
    </citation>
    <scope>NUCLEOTIDE SEQUENCE [LARGE SCALE GENOMIC DNA]</scope>
    <source>
        <strain evidence="4">DSM 23407</strain>
    </source>
</reference>
<dbReference type="InterPro" id="IPR038670">
    <property type="entry name" value="HslJ-like_sf"/>
</dbReference>
<proteinExistence type="predicted"/>
<dbReference type="EMBL" id="CYHE01000009">
    <property type="protein sequence ID" value="CUA98180.1"/>
    <property type="molecule type" value="Genomic_DNA"/>
</dbReference>
<evidence type="ECO:0000313" key="3">
    <source>
        <dbReference type="EMBL" id="CUA98180.1"/>
    </source>
</evidence>
<sequence length="147" mass="15307">MTVLGTLHHLAAKTGACAATALALMAFQPAAAQDHGLPFDLVGKWKVEEIQGEVPQSGADSILQIEEAGTVAGSGGCNTIFGQVRQSGGVLKIGPLAVTRKACAPAIMDQERKFVEAVHAAVDYRGERGSLTLLNANSEPVLRLSLM</sequence>
<evidence type="ECO:0000259" key="2">
    <source>
        <dbReference type="Pfam" id="PF03724"/>
    </source>
</evidence>
<feature type="domain" description="DUF306" evidence="2">
    <location>
        <begin position="43"/>
        <end position="144"/>
    </location>
</feature>
<feature type="signal peptide" evidence="1">
    <location>
        <begin position="1"/>
        <end position="32"/>
    </location>
</feature>
<feature type="chain" id="PRO_5005505261" evidence="1">
    <location>
        <begin position="33"/>
        <end position="147"/>
    </location>
</feature>
<dbReference type="InterPro" id="IPR005184">
    <property type="entry name" value="DUF306_Meta_HslJ"/>
</dbReference>
<dbReference type="RefSeq" id="WP_055456269.1">
    <property type="nucleotide sequence ID" value="NZ_CYHE01000009.1"/>
</dbReference>
<evidence type="ECO:0000256" key="1">
    <source>
        <dbReference type="SAM" id="SignalP"/>
    </source>
</evidence>
<dbReference type="OrthoDB" id="9809132at2"/>
<protein>
    <submittedName>
        <fullName evidence="3">Heat shock protein HslJ</fullName>
    </submittedName>
</protein>